<name>A0ABU1GYW7_9GAMM</name>
<feature type="transmembrane region" description="Helical" evidence="11">
    <location>
        <begin position="51"/>
        <end position="74"/>
    </location>
</feature>
<evidence type="ECO:0000256" key="9">
    <source>
        <dbReference type="ARBA" id="ARBA00023010"/>
    </source>
</evidence>
<comment type="similarity">
    <text evidence="2 11">Belongs to the SecG family.</text>
</comment>
<evidence type="ECO:0000256" key="6">
    <source>
        <dbReference type="ARBA" id="ARBA00022692"/>
    </source>
</evidence>
<evidence type="ECO:0000256" key="3">
    <source>
        <dbReference type="ARBA" id="ARBA00017876"/>
    </source>
</evidence>
<keyword evidence="8 11" id="KW-1133">Transmembrane helix</keyword>
<dbReference type="EMBL" id="JARWAO010000008">
    <property type="protein sequence ID" value="MDR5897040.1"/>
    <property type="molecule type" value="Genomic_DNA"/>
</dbReference>
<dbReference type="PANTHER" id="PTHR34182:SF1">
    <property type="entry name" value="PROTEIN-EXPORT MEMBRANE PROTEIN SECG"/>
    <property type="match status" value="1"/>
</dbReference>
<evidence type="ECO:0000256" key="12">
    <source>
        <dbReference type="SAM" id="MobiDB-lite"/>
    </source>
</evidence>
<comment type="subcellular location">
    <subcellularLocation>
        <location evidence="1 11">Cell membrane</location>
        <topology evidence="1 11">Multi-pass membrane protein</topology>
    </subcellularLocation>
</comment>
<dbReference type="RefSeq" id="WP_251595192.1">
    <property type="nucleotide sequence ID" value="NZ_JAMLJI010000004.1"/>
</dbReference>
<evidence type="ECO:0000256" key="4">
    <source>
        <dbReference type="ARBA" id="ARBA00022448"/>
    </source>
</evidence>
<keyword evidence="10 11" id="KW-0472">Membrane</keyword>
<comment type="caution">
    <text evidence="13">The sequence shown here is derived from an EMBL/GenBank/DDBJ whole genome shotgun (WGS) entry which is preliminary data.</text>
</comment>
<dbReference type="Proteomes" id="UP001269375">
    <property type="component" value="Unassembled WGS sequence"/>
</dbReference>
<evidence type="ECO:0000256" key="11">
    <source>
        <dbReference type="RuleBase" id="RU365087"/>
    </source>
</evidence>
<evidence type="ECO:0000256" key="10">
    <source>
        <dbReference type="ARBA" id="ARBA00023136"/>
    </source>
</evidence>
<reference evidence="13 14" key="1">
    <citation type="submission" date="2023-04" db="EMBL/GenBank/DDBJ databases">
        <title>A long-awaited taxogenomic arrangement of the family Halomonadaceae.</title>
        <authorList>
            <person name="De La Haba R."/>
            <person name="Chuvochina M."/>
            <person name="Wittouck S."/>
            <person name="Arahal D.R."/>
            <person name="Sanchez-Porro C."/>
            <person name="Hugenholtz P."/>
            <person name="Ventosa A."/>
        </authorList>
    </citation>
    <scope>NUCLEOTIDE SEQUENCE [LARGE SCALE GENOMIC DNA]</scope>
    <source>
        <strain evidence="13 14">DSM 22428</strain>
    </source>
</reference>
<keyword evidence="5 11" id="KW-1003">Cell membrane</keyword>
<evidence type="ECO:0000256" key="1">
    <source>
        <dbReference type="ARBA" id="ARBA00004651"/>
    </source>
</evidence>
<evidence type="ECO:0000256" key="2">
    <source>
        <dbReference type="ARBA" id="ARBA00008445"/>
    </source>
</evidence>
<sequence length="163" mass="16276">MQVAILLVHVVLAIALIALVLIQQGKGAEAGAAFGGGASQTVFGSQGSTSFLAKFTGLLAALFFVTSLALAWFVSHDSSDESGIPDATVIEQQKSLSPTLDDGDSAAGSERAQERGDASEGSGLTAPSASDQNNSTQALDESGSSLDNSAPASGDKETGSSGQ</sequence>
<feature type="region of interest" description="Disordered" evidence="12">
    <location>
        <begin position="78"/>
        <end position="163"/>
    </location>
</feature>
<keyword evidence="14" id="KW-1185">Reference proteome</keyword>
<proteinExistence type="inferred from homology"/>
<evidence type="ECO:0000256" key="5">
    <source>
        <dbReference type="ARBA" id="ARBA00022475"/>
    </source>
</evidence>
<feature type="compositionally biased region" description="Basic and acidic residues" evidence="12">
    <location>
        <begin position="154"/>
        <end position="163"/>
    </location>
</feature>
<comment type="caution">
    <text evidence="11">Lacks conserved residue(s) required for the propagation of feature annotation.</text>
</comment>
<protein>
    <recommendedName>
        <fullName evidence="3 11">Protein-export membrane protein SecG</fullName>
    </recommendedName>
</protein>
<gene>
    <name evidence="13" type="primary">secG</name>
    <name evidence="13" type="ORF">QC825_13275</name>
</gene>
<dbReference type="PRINTS" id="PR01651">
    <property type="entry name" value="SECGEXPORT"/>
</dbReference>
<keyword evidence="4 11" id="KW-0813">Transport</keyword>
<keyword evidence="6 11" id="KW-0812">Transmembrane</keyword>
<dbReference type="InterPro" id="IPR004692">
    <property type="entry name" value="SecG"/>
</dbReference>
<dbReference type="NCBIfam" id="TIGR00810">
    <property type="entry name" value="secG"/>
    <property type="match status" value="1"/>
</dbReference>
<dbReference type="Pfam" id="PF03840">
    <property type="entry name" value="SecG"/>
    <property type="match status" value="1"/>
</dbReference>
<evidence type="ECO:0000256" key="8">
    <source>
        <dbReference type="ARBA" id="ARBA00022989"/>
    </source>
</evidence>
<accession>A0ABU1GYW7</accession>
<comment type="function">
    <text evidence="11">Involved in protein export. Participates in an early event of protein translocation.</text>
</comment>
<dbReference type="PANTHER" id="PTHR34182">
    <property type="entry name" value="PROTEIN-EXPORT MEMBRANE PROTEIN SECG"/>
    <property type="match status" value="1"/>
</dbReference>
<organism evidence="13 14">
    <name type="scientific">Larsenimonas suaedae</name>
    <dbReference type="NCBI Taxonomy" id="1851019"/>
    <lineage>
        <taxon>Bacteria</taxon>
        <taxon>Pseudomonadati</taxon>
        <taxon>Pseudomonadota</taxon>
        <taxon>Gammaproteobacteria</taxon>
        <taxon>Oceanospirillales</taxon>
        <taxon>Halomonadaceae</taxon>
        <taxon>Larsenimonas</taxon>
    </lineage>
</organism>
<keyword evidence="9 11" id="KW-0811">Translocation</keyword>
<evidence type="ECO:0000313" key="14">
    <source>
        <dbReference type="Proteomes" id="UP001269375"/>
    </source>
</evidence>
<evidence type="ECO:0000256" key="7">
    <source>
        <dbReference type="ARBA" id="ARBA00022927"/>
    </source>
</evidence>
<feature type="compositionally biased region" description="Polar residues" evidence="12">
    <location>
        <begin position="125"/>
        <end position="151"/>
    </location>
</feature>
<keyword evidence="7 11" id="KW-0653">Protein transport</keyword>
<evidence type="ECO:0000313" key="13">
    <source>
        <dbReference type="EMBL" id="MDR5897040.1"/>
    </source>
</evidence>